<proteinExistence type="predicted"/>
<name>A0A934ITC9_9HYPH</name>
<dbReference type="Proteomes" id="UP000602124">
    <property type="component" value="Unassembled WGS sequence"/>
</dbReference>
<sequence>MDSNETSPAVTSAQIRAARALLGWSRAEAALHCGVGVATISRMERDERLPGDRVLDSMISAFEKSGITFFKDARGHGVAIAERVSA</sequence>
<dbReference type="EMBL" id="JAEKMH010000004">
    <property type="protein sequence ID" value="MBJ3786399.1"/>
    <property type="molecule type" value="Genomic_DNA"/>
</dbReference>
<protein>
    <submittedName>
        <fullName evidence="2">Helix-turn-helix transcriptional regulator</fullName>
    </submittedName>
</protein>
<dbReference type="InterPro" id="IPR010982">
    <property type="entry name" value="Lambda_DNA-bd_dom_sf"/>
</dbReference>
<dbReference type="SUPFAM" id="SSF47413">
    <property type="entry name" value="lambda repressor-like DNA-binding domains"/>
    <property type="match status" value="1"/>
</dbReference>
<dbReference type="PROSITE" id="PS50943">
    <property type="entry name" value="HTH_CROC1"/>
    <property type="match status" value="1"/>
</dbReference>
<dbReference type="Pfam" id="PF01381">
    <property type="entry name" value="HTH_3"/>
    <property type="match status" value="1"/>
</dbReference>
<comment type="caution">
    <text evidence="2">The sequence shown here is derived from an EMBL/GenBank/DDBJ whole genome shotgun (WGS) entry which is preliminary data.</text>
</comment>
<dbReference type="CDD" id="cd00093">
    <property type="entry name" value="HTH_XRE"/>
    <property type="match status" value="1"/>
</dbReference>
<accession>A0A934ITC9</accession>
<reference evidence="2" key="1">
    <citation type="submission" date="2020-12" db="EMBL/GenBank/DDBJ databases">
        <title>Devosia sp. MSA67 isolated from Mo River.</title>
        <authorList>
            <person name="Ma F."/>
            <person name="Zi Z."/>
        </authorList>
    </citation>
    <scope>NUCLEOTIDE SEQUENCE</scope>
    <source>
        <strain evidence="2">MSA67</strain>
    </source>
</reference>
<evidence type="ECO:0000259" key="1">
    <source>
        <dbReference type="PROSITE" id="PS50943"/>
    </source>
</evidence>
<gene>
    <name evidence="2" type="ORF">JEQ47_16860</name>
</gene>
<dbReference type="GO" id="GO:0003677">
    <property type="term" value="F:DNA binding"/>
    <property type="evidence" value="ECO:0007669"/>
    <property type="project" value="InterPro"/>
</dbReference>
<keyword evidence="3" id="KW-1185">Reference proteome</keyword>
<organism evidence="2 3">
    <name type="scientific">Devosia sediminis</name>
    <dbReference type="NCBI Taxonomy" id="2798801"/>
    <lineage>
        <taxon>Bacteria</taxon>
        <taxon>Pseudomonadati</taxon>
        <taxon>Pseudomonadota</taxon>
        <taxon>Alphaproteobacteria</taxon>
        <taxon>Hyphomicrobiales</taxon>
        <taxon>Devosiaceae</taxon>
        <taxon>Devosia</taxon>
    </lineage>
</organism>
<feature type="domain" description="HTH cro/C1-type" evidence="1">
    <location>
        <begin position="15"/>
        <end position="69"/>
    </location>
</feature>
<dbReference type="Gene3D" id="1.10.260.40">
    <property type="entry name" value="lambda repressor-like DNA-binding domains"/>
    <property type="match status" value="1"/>
</dbReference>
<dbReference type="InterPro" id="IPR001387">
    <property type="entry name" value="Cro/C1-type_HTH"/>
</dbReference>
<dbReference type="SMART" id="SM00530">
    <property type="entry name" value="HTH_XRE"/>
    <property type="match status" value="1"/>
</dbReference>
<evidence type="ECO:0000313" key="3">
    <source>
        <dbReference type="Proteomes" id="UP000602124"/>
    </source>
</evidence>
<evidence type="ECO:0000313" key="2">
    <source>
        <dbReference type="EMBL" id="MBJ3786399.1"/>
    </source>
</evidence>
<dbReference type="AlphaFoldDB" id="A0A934ITC9"/>